<dbReference type="EMBL" id="WWSB01000008">
    <property type="protein sequence ID" value="MZK18061.1"/>
    <property type="molecule type" value="Genomic_DNA"/>
</dbReference>
<sequence>MIVCEIGLILVLICLGVYTSVTDIRYGIIQNKVLVVTLSIGMLLDCIYYGIFAREFAVTFLINLLVISALAVALYAFHFWAAGDSKLLFGICLLFPARFYDAGDKTRISALLMILLIFLLAYLYVILDSVYQALKNTRFFGSGKISKNEVITFLKQYVMCFIYLNALSRICSHFLGPIYYENMLAFMFVNIFLAFVIQRKILFRKWYVLLIAVMVNIVLYQKGGTIKDNIRIYAILLVVLLLRYLVSGYNYAEIETNQVKAGMILSVATVLEFQKSRVKGLPVATNEDMSTRLSEEEADAIRRWEQSKYGKEKIVIVRKIPFAIFITSGSVIFLLIRLFM</sequence>
<accession>A0A845KMV9</accession>
<name>A0A845KMV9_9FIRM</name>
<feature type="transmembrane region" description="Helical" evidence="1">
    <location>
        <begin position="148"/>
        <end position="166"/>
    </location>
</feature>
<dbReference type="RefSeq" id="WP_161159174.1">
    <property type="nucleotide sequence ID" value="NZ_WWSB01000008.1"/>
</dbReference>
<evidence type="ECO:0000313" key="3">
    <source>
        <dbReference type="Proteomes" id="UP000446719"/>
    </source>
</evidence>
<feature type="transmembrane region" description="Helical" evidence="1">
    <location>
        <begin position="33"/>
        <end position="51"/>
    </location>
</feature>
<evidence type="ECO:0000256" key="1">
    <source>
        <dbReference type="SAM" id="Phobius"/>
    </source>
</evidence>
<gene>
    <name evidence="2" type="ORF">GT565_08050</name>
</gene>
<feature type="transmembrane region" description="Helical" evidence="1">
    <location>
        <begin position="57"/>
        <end position="80"/>
    </location>
</feature>
<feature type="transmembrane region" description="Helical" evidence="1">
    <location>
        <begin position="320"/>
        <end position="339"/>
    </location>
</feature>
<evidence type="ECO:0008006" key="4">
    <source>
        <dbReference type="Google" id="ProtNLM"/>
    </source>
</evidence>
<dbReference type="AlphaFoldDB" id="A0A845KMV9"/>
<protein>
    <recommendedName>
        <fullName evidence="4">Flp pilus assembly protein, protease CpaA</fullName>
    </recommendedName>
</protein>
<evidence type="ECO:0000313" key="2">
    <source>
        <dbReference type="EMBL" id="MZK18061.1"/>
    </source>
</evidence>
<feature type="transmembrane region" description="Helical" evidence="1">
    <location>
        <begin position="6"/>
        <end position="26"/>
    </location>
</feature>
<reference evidence="2 3" key="1">
    <citation type="journal article" date="2019" name="Nat. Med.">
        <title>A library of human gut bacterial isolates paired with longitudinal multiomics data enables mechanistic microbiome research.</title>
        <authorList>
            <person name="Poyet M."/>
            <person name="Groussin M."/>
            <person name="Gibbons S.M."/>
            <person name="Avila-Pacheco J."/>
            <person name="Jiang X."/>
            <person name="Kearney S.M."/>
            <person name="Perrotta A.R."/>
            <person name="Berdy B."/>
            <person name="Zhao S."/>
            <person name="Lieberman T.D."/>
            <person name="Swanson P.K."/>
            <person name="Smith M."/>
            <person name="Roesemann S."/>
            <person name="Alexander J.E."/>
            <person name="Rich S.A."/>
            <person name="Livny J."/>
            <person name="Vlamakis H."/>
            <person name="Clish C."/>
            <person name="Bullock K."/>
            <person name="Deik A."/>
            <person name="Scott J."/>
            <person name="Pierce K.A."/>
            <person name="Xavier R.J."/>
            <person name="Alm E.J."/>
        </authorList>
    </citation>
    <scope>NUCLEOTIDE SEQUENCE [LARGE SCALE GENOMIC DNA]</scope>
    <source>
        <strain evidence="2 3">BIOML-A7</strain>
    </source>
</reference>
<keyword evidence="1" id="KW-0812">Transmembrane</keyword>
<feature type="transmembrane region" description="Helical" evidence="1">
    <location>
        <begin position="206"/>
        <end position="224"/>
    </location>
</feature>
<comment type="caution">
    <text evidence="2">The sequence shown here is derived from an EMBL/GenBank/DDBJ whole genome shotgun (WGS) entry which is preliminary data.</text>
</comment>
<keyword evidence="1" id="KW-1133">Transmembrane helix</keyword>
<dbReference type="Gene3D" id="1.20.120.1220">
    <property type="match status" value="1"/>
</dbReference>
<feature type="transmembrane region" description="Helical" evidence="1">
    <location>
        <begin position="178"/>
        <end position="197"/>
    </location>
</feature>
<feature type="transmembrane region" description="Helical" evidence="1">
    <location>
        <begin position="108"/>
        <end position="127"/>
    </location>
</feature>
<dbReference type="Proteomes" id="UP000446719">
    <property type="component" value="Unassembled WGS sequence"/>
</dbReference>
<feature type="transmembrane region" description="Helical" evidence="1">
    <location>
        <begin position="230"/>
        <end position="246"/>
    </location>
</feature>
<keyword evidence="1" id="KW-0472">Membrane</keyword>
<proteinExistence type="predicted"/>
<organism evidence="2 3">
    <name type="scientific">Dorea longicatena</name>
    <dbReference type="NCBI Taxonomy" id="88431"/>
    <lineage>
        <taxon>Bacteria</taxon>
        <taxon>Bacillati</taxon>
        <taxon>Bacillota</taxon>
        <taxon>Clostridia</taxon>
        <taxon>Lachnospirales</taxon>
        <taxon>Lachnospiraceae</taxon>
        <taxon>Dorea</taxon>
    </lineage>
</organism>